<accession>W9ZUC1</accession>
<gene>
    <name evidence="1" type="ORF">FOMG_18587</name>
</gene>
<dbReference type="VEuPathDB" id="FungiDB:FOMG_18587"/>
<evidence type="ECO:0000313" key="1">
    <source>
        <dbReference type="EMBL" id="EXK24691.1"/>
    </source>
</evidence>
<dbReference type="AlphaFoldDB" id="W9ZUC1"/>
<proteinExistence type="predicted"/>
<protein>
    <submittedName>
        <fullName evidence="1">Uncharacterized protein</fullName>
    </submittedName>
</protein>
<dbReference type="EMBL" id="JH659461">
    <property type="protein sequence ID" value="EXK24691.1"/>
    <property type="molecule type" value="Genomic_DNA"/>
</dbReference>
<dbReference type="Proteomes" id="UP000030703">
    <property type="component" value="Unassembled WGS sequence"/>
</dbReference>
<sequence length="104" mass="11295">MQTLQAPISSSSSKSSTISLRMLVSLWSAWNRITSPPESGWLTGPHLRASSHGGKATLRKAFGDHFQMTLASGGSQFVFLRPDPCTSQQARIQLGLVIAENLRL</sequence>
<reference evidence="1" key="1">
    <citation type="submission" date="2012-04" db="EMBL/GenBank/DDBJ databases">
        <title>The Genome Sequence of Fusarium oxysporum melonis.</title>
        <authorList>
            <consortium name="The Broad Institute Genome Sequencing Platform"/>
            <person name="Ma L.-J."/>
            <person name="Gale L.R."/>
            <person name="Schwartz D.C."/>
            <person name="Zhou S."/>
            <person name="Corby-Kistler H."/>
            <person name="Young S.K."/>
            <person name="Zeng Q."/>
            <person name="Gargeya S."/>
            <person name="Fitzgerald M."/>
            <person name="Haas B."/>
            <person name="Abouelleil A."/>
            <person name="Alvarado L."/>
            <person name="Arachchi H.M."/>
            <person name="Berlin A."/>
            <person name="Brown A."/>
            <person name="Chapman S.B."/>
            <person name="Chen Z."/>
            <person name="Dunbar C."/>
            <person name="Freedman E."/>
            <person name="Gearin G."/>
            <person name="Goldberg J."/>
            <person name="Griggs A."/>
            <person name="Gujja S."/>
            <person name="Heiman D."/>
            <person name="Howarth C."/>
            <person name="Larson L."/>
            <person name="Lui A."/>
            <person name="MacDonald P.J.P."/>
            <person name="Montmayeur A."/>
            <person name="Murphy C."/>
            <person name="Neiman D."/>
            <person name="Pearson M."/>
            <person name="Priest M."/>
            <person name="Roberts A."/>
            <person name="Saif S."/>
            <person name="Shea T."/>
            <person name="Shenoy N."/>
            <person name="Sisk P."/>
            <person name="Stolte C."/>
            <person name="Sykes S."/>
            <person name="Wortman J."/>
            <person name="Nusbaum C."/>
            <person name="Birren B."/>
        </authorList>
    </citation>
    <scope>NUCLEOTIDE SEQUENCE</scope>
    <source>
        <strain evidence="1">26406</strain>
    </source>
</reference>
<dbReference type="HOGENOM" id="CLU_2250298_0_0_1"/>
<organism evidence="1">
    <name type="scientific">Fusarium oxysporum f. sp. melonis 26406</name>
    <dbReference type="NCBI Taxonomy" id="1089452"/>
    <lineage>
        <taxon>Eukaryota</taxon>
        <taxon>Fungi</taxon>
        <taxon>Dikarya</taxon>
        <taxon>Ascomycota</taxon>
        <taxon>Pezizomycotina</taxon>
        <taxon>Sordariomycetes</taxon>
        <taxon>Hypocreomycetidae</taxon>
        <taxon>Hypocreales</taxon>
        <taxon>Nectriaceae</taxon>
        <taxon>Fusarium</taxon>
        <taxon>Fusarium oxysporum species complex</taxon>
    </lineage>
</organism>
<name>W9ZUC1_FUSOX</name>
<reference evidence="1" key="2">
    <citation type="submission" date="2012-05" db="EMBL/GenBank/DDBJ databases">
        <title>Annotation of the Genome Sequence of Fusarium oxysporum f. sp. melonis 26406.</title>
        <authorList>
            <consortium name="The Broad Institute Genomics Platform"/>
            <person name="Ma L.-J."/>
            <person name="Corby-Kistler H."/>
            <person name="Broz K."/>
            <person name="Gale L.R."/>
            <person name="Jonkers W."/>
            <person name="O'Donnell K."/>
            <person name="Ploetz R."/>
            <person name="Steinberg C."/>
            <person name="Schwartz D.C."/>
            <person name="VanEtten H."/>
            <person name="Zhou S."/>
            <person name="Young S.K."/>
            <person name="Zeng Q."/>
            <person name="Gargeya S."/>
            <person name="Fitzgerald M."/>
            <person name="Abouelleil A."/>
            <person name="Alvarado L."/>
            <person name="Chapman S.B."/>
            <person name="Gainer-Dewar J."/>
            <person name="Goldberg J."/>
            <person name="Griggs A."/>
            <person name="Gujja S."/>
            <person name="Hansen M."/>
            <person name="Howarth C."/>
            <person name="Imamovic A."/>
            <person name="Ireland A."/>
            <person name="Larimer J."/>
            <person name="McCowan C."/>
            <person name="Murphy C."/>
            <person name="Pearson M."/>
            <person name="Poon T.W."/>
            <person name="Priest M."/>
            <person name="Roberts A."/>
            <person name="Saif S."/>
            <person name="Shea T."/>
            <person name="Sykes S."/>
            <person name="Wortman J."/>
            <person name="Nusbaum C."/>
            <person name="Birren B."/>
        </authorList>
    </citation>
    <scope>NUCLEOTIDE SEQUENCE</scope>
    <source>
        <strain evidence="1">26406</strain>
    </source>
</reference>